<sequence>MKEHQSWKEFLKIAEESSWLSFANNTEISNSPLNETTKIEQVVSKSRRLWGGRTDKQNSDFKNFKAAPRVFCTFHGLCGHSTSRCRSIDIIRNRRSENRFNNQNRINKIEDSSHTKSDCQCNKNQF</sequence>
<evidence type="ECO:0000313" key="2">
    <source>
        <dbReference type="Proteomes" id="UP000051530"/>
    </source>
</evidence>
<name>A0A0R0LTV7_9MICR</name>
<comment type="caution">
    <text evidence="1">The sequence shown here is derived from an EMBL/GenBank/DDBJ whole genome shotgun (WGS) entry which is preliminary data.</text>
</comment>
<dbReference type="Proteomes" id="UP000051530">
    <property type="component" value="Unassembled WGS sequence"/>
</dbReference>
<proteinExistence type="predicted"/>
<dbReference type="EMBL" id="LGUB01000719">
    <property type="protein sequence ID" value="KRH92730.1"/>
    <property type="molecule type" value="Genomic_DNA"/>
</dbReference>
<reference evidence="1 2" key="1">
    <citation type="submission" date="2015-07" db="EMBL/GenBank/DDBJ databases">
        <title>The genome of Pseudoloma neurophilia, a relevant intracellular parasite of the zebrafish.</title>
        <authorList>
            <person name="Ndikumana S."/>
            <person name="Pelin A."/>
            <person name="Sanders J."/>
            <person name="Corradi N."/>
        </authorList>
    </citation>
    <scope>NUCLEOTIDE SEQUENCE [LARGE SCALE GENOMIC DNA]</scope>
    <source>
        <strain evidence="1 2">MK1</strain>
    </source>
</reference>
<accession>A0A0R0LTV7</accession>
<keyword evidence="2" id="KW-1185">Reference proteome</keyword>
<dbReference type="VEuPathDB" id="MicrosporidiaDB:M153_3193000396"/>
<protein>
    <submittedName>
        <fullName evidence="1">Uncharacterized protein</fullName>
    </submittedName>
</protein>
<dbReference type="AlphaFoldDB" id="A0A0R0LTV7"/>
<gene>
    <name evidence="1" type="ORF">M153_3193000396</name>
</gene>
<organism evidence="1 2">
    <name type="scientific">Pseudoloma neurophilia</name>
    <dbReference type="NCBI Taxonomy" id="146866"/>
    <lineage>
        <taxon>Eukaryota</taxon>
        <taxon>Fungi</taxon>
        <taxon>Fungi incertae sedis</taxon>
        <taxon>Microsporidia</taxon>
        <taxon>Pseudoloma</taxon>
    </lineage>
</organism>
<evidence type="ECO:0000313" key="1">
    <source>
        <dbReference type="EMBL" id="KRH92730.1"/>
    </source>
</evidence>